<organism evidence="2">
    <name type="scientific">Anopheles sinensis</name>
    <name type="common">Mosquito</name>
    <dbReference type="NCBI Taxonomy" id="74873"/>
    <lineage>
        <taxon>Eukaryota</taxon>
        <taxon>Metazoa</taxon>
        <taxon>Ecdysozoa</taxon>
        <taxon>Arthropoda</taxon>
        <taxon>Hexapoda</taxon>
        <taxon>Insecta</taxon>
        <taxon>Pterygota</taxon>
        <taxon>Neoptera</taxon>
        <taxon>Endopterygota</taxon>
        <taxon>Diptera</taxon>
        <taxon>Nematocera</taxon>
        <taxon>Culicoidea</taxon>
        <taxon>Culicidae</taxon>
        <taxon>Anophelinae</taxon>
        <taxon>Anopheles</taxon>
    </lineage>
</organism>
<reference evidence="3" key="2">
    <citation type="submission" date="2020-05" db="UniProtKB">
        <authorList>
            <consortium name="EnsemblMetazoa"/>
        </authorList>
    </citation>
    <scope>IDENTIFICATION</scope>
</reference>
<dbReference type="VEuPathDB" id="VectorBase:ASIC007531"/>
<dbReference type="AlphaFoldDB" id="A0A084VQ25"/>
<feature type="compositionally biased region" description="Low complexity" evidence="1">
    <location>
        <begin position="15"/>
        <end position="24"/>
    </location>
</feature>
<reference evidence="2 4" key="1">
    <citation type="journal article" date="2014" name="BMC Genomics">
        <title>Genome sequence of Anopheles sinensis provides insight into genetics basis of mosquito competence for malaria parasites.</title>
        <authorList>
            <person name="Zhou D."/>
            <person name="Zhang D."/>
            <person name="Ding G."/>
            <person name="Shi L."/>
            <person name="Hou Q."/>
            <person name="Ye Y."/>
            <person name="Xu Y."/>
            <person name="Zhou H."/>
            <person name="Xiong C."/>
            <person name="Li S."/>
            <person name="Yu J."/>
            <person name="Hong S."/>
            <person name="Yu X."/>
            <person name="Zou P."/>
            <person name="Chen C."/>
            <person name="Chang X."/>
            <person name="Wang W."/>
            <person name="Lv Y."/>
            <person name="Sun Y."/>
            <person name="Ma L."/>
            <person name="Shen B."/>
            <person name="Zhu C."/>
        </authorList>
    </citation>
    <scope>NUCLEOTIDE SEQUENCE [LARGE SCALE GENOMIC DNA]</scope>
</reference>
<dbReference type="Proteomes" id="UP000030765">
    <property type="component" value="Unassembled WGS sequence"/>
</dbReference>
<evidence type="ECO:0000313" key="3">
    <source>
        <dbReference type="EnsemblMetazoa" id="ASIC007531-PA"/>
    </source>
</evidence>
<evidence type="ECO:0000313" key="2">
    <source>
        <dbReference type="EMBL" id="KFB40069.1"/>
    </source>
</evidence>
<feature type="region of interest" description="Disordered" evidence="1">
    <location>
        <begin position="1"/>
        <end position="125"/>
    </location>
</feature>
<dbReference type="EMBL" id="KE525002">
    <property type="protein sequence ID" value="KFB40069.1"/>
    <property type="molecule type" value="Genomic_DNA"/>
</dbReference>
<proteinExistence type="predicted"/>
<dbReference type="EMBL" id="ATLV01015108">
    <property type="status" value="NOT_ANNOTATED_CDS"/>
    <property type="molecule type" value="Genomic_DNA"/>
</dbReference>
<dbReference type="EnsemblMetazoa" id="ASIC007531-RA">
    <property type="protein sequence ID" value="ASIC007531-PA"/>
    <property type="gene ID" value="ASIC007531"/>
</dbReference>
<accession>A0A084VQ25</accession>
<evidence type="ECO:0000256" key="1">
    <source>
        <dbReference type="SAM" id="MobiDB-lite"/>
    </source>
</evidence>
<protein>
    <submittedName>
        <fullName evidence="2 3">Uncharacterized protein</fullName>
    </submittedName>
</protein>
<evidence type="ECO:0000313" key="4">
    <source>
        <dbReference type="Proteomes" id="UP000030765"/>
    </source>
</evidence>
<sequence length="141" mass="15508">MRARTAGESQMAHFSSASATSASASPPPHQQRSSLPVFPSTLPAAGVESEVNQLEKTDTISSFQPVTPAPRTGKVRMGGKANETRKGGEREELKSIRREEAKERPPLVGPRPHTRDLKPKASFKSYGSRRVLSRCRWRKEA</sequence>
<keyword evidence="4" id="KW-1185">Reference proteome</keyword>
<gene>
    <name evidence="2" type="ORF">ZHAS_00007531</name>
</gene>
<feature type="compositionally biased region" description="Basic and acidic residues" evidence="1">
    <location>
        <begin position="82"/>
        <end position="105"/>
    </location>
</feature>
<name>A0A084VQ25_ANOSI</name>